<protein>
    <submittedName>
        <fullName evidence="1">Uncharacterized protein</fullName>
    </submittedName>
</protein>
<reference evidence="1" key="1">
    <citation type="submission" date="2020-03" db="EMBL/GenBank/DDBJ databases">
        <title>The deep terrestrial virosphere.</title>
        <authorList>
            <person name="Holmfeldt K."/>
            <person name="Nilsson E."/>
            <person name="Simone D."/>
            <person name="Lopez-Fernandez M."/>
            <person name="Wu X."/>
            <person name="de Brujin I."/>
            <person name="Lundin D."/>
            <person name="Andersson A."/>
            <person name="Bertilsson S."/>
            <person name="Dopson M."/>
        </authorList>
    </citation>
    <scope>NUCLEOTIDE SEQUENCE</scope>
    <source>
        <strain evidence="1">TM448B02577</strain>
    </source>
</reference>
<dbReference type="AlphaFoldDB" id="A0A6M3XZ12"/>
<name>A0A6M3XZ12_9ZZZZ</name>
<organism evidence="1">
    <name type="scientific">viral metagenome</name>
    <dbReference type="NCBI Taxonomy" id="1070528"/>
    <lineage>
        <taxon>unclassified sequences</taxon>
        <taxon>metagenomes</taxon>
        <taxon>organismal metagenomes</taxon>
    </lineage>
</organism>
<sequence>MYKIKNNNLILTLPLKVKRFNPYMDMIGEDPYTGMMSNIVGIIDGQDVGFGFWIDFDYAGKPDQNTGILFHWPGSQEDFEEFCKNNISIIYEADNL</sequence>
<evidence type="ECO:0000313" key="1">
    <source>
        <dbReference type="EMBL" id="QJI01486.1"/>
    </source>
</evidence>
<proteinExistence type="predicted"/>
<dbReference type="EMBL" id="MT144927">
    <property type="protein sequence ID" value="QJI01486.1"/>
    <property type="molecule type" value="Genomic_DNA"/>
</dbReference>
<gene>
    <name evidence="1" type="ORF">TM448B02577_0004</name>
</gene>
<accession>A0A6M3XZ12</accession>